<feature type="region of interest" description="Disordered" evidence="1">
    <location>
        <begin position="160"/>
        <end position="221"/>
    </location>
</feature>
<sequence length="221" mass="25293">MTDWNVTEADYKKAKSAWHRGVDCAIYHAEHLVDQDQWLISEILVHELFVQLLKKMGNAPELPELTSGPGGAIFAILRTSHYLNVPPVEALHLIKADRIVRPRMKHQDAWSAMFQCCAENVRFHRIETLEKQHRVLSTEIIPPLFLIREPKPLLVLRPSTSQQLEDQQLTQAPDVTTGKSESSKDKQGEDNVTQVAQPFKKRKRTQTVAEEYIGPKTRSKK</sequence>
<evidence type="ECO:0000313" key="2">
    <source>
        <dbReference type="EMBL" id="KIJ43098.1"/>
    </source>
</evidence>
<keyword evidence="3" id="KW-1185">Reference proteome</keyword>
<dbReference type="HOGENOM" id="CLU_1251376_0_0_1"/>
<organism evidence="2 3">
    <name type="scientific">Sphaerobolus stellatus (strain SS14)</name>
    <dbReference type="NCBI Taxonomy" id="990650"/>
    <lineage>
        <taxon>Eukaryota</taxon>
        <taxon>Fungi</taxon>
        <taxon>Dikarya</taxon>
        <taxon>Basidiomycota</taxon>
        <taxon>Agaricomycotina</taxon>
        <taxon>Agaricomycetes</taxon>
        <taxon>Phallomycetidae</taxon>
        <taxon>Geastrales</taxon>
        <taxon>Sphaerobolaceae</taxon>
        <taxon>Sphaerobolus</taxon>
    </lineage>
</organism>
<dbReference type="EMBL" id="KN837125">
    <property type="protein sequence ID" value="KIJ43098.1"/>
    <property type="molecule type" value="Genomic_DNA"/>
</dbReference>
<evidence type="ECO:0000256" key="1">
    <source>
        <dbReference type="SAM" id="MobiDB-lite"/>
    </source>
</evidence>
<reference evidence="2 3" key="1">
    <citation type="submission" date="2014-06" db="EMBL/GenBank/DDBJ databases">
        <title>Evolutionary Origins and Diversification of the Mycorrhizal Mutualists.</title>
        <authorList>
            <consortium name="DOE Joint Genome Institute"/>
            <consortium name="Mycorrhizal Genomics Consortium"/>
            <person name="Kohler A."/>
            <person name="Kuo A."/>
            <person name="Nagy L.G."/>
            <person name="Floudas D."/>
            <person name="Copeland A."/>
            <person name="Barry K.W."/>
            <person name="Cichocki N."/>
            <person name="Veneault-Fourrey C."/>
            <person name="LaButti K."/>
            <person name="Lindquist E.A."/>
            <person name="Lipzen A."/>
            <person name="Lundell T."/>
            <person name="Morin E."/>
            <person name="Murat C."/>
            <person name="Riley R."/>
            <person name="Ohm R."/>
            <person name="Sun H."/>
            <person name="Tunlid A."/>
            <person name="Henrissat B."/>
            <person name="Grigoriev I.V."/>
            <person name="Hibbett D.S."/>
            <person name="Martin F."/>
        </authorList>
    </citation>
    <scope>NUCLEOTIDE SEQUENCE [LARGE SCALE GENOMIC DNA]</scope>
    <source>
        <strain evidence="2 3">SS14</strain>
    </source>
</reference>
<dbReference type="Proteomes" id="UP000054279">
    <property type="component" value="Unassembled WGS sequence"/>
</dbReference>
<dbReference type="AlphaFoldDB" id="A0A0C9UJ46"/>
<accession>A0A0C9UJ46</accession>
<feature type="compositionally biased region" description="Polar residues" evidence="1">
    <location>
        <begin position="160"/>
        <end position="180"/>
    </location>
</feature>
<protein>
    <submittedName>
        <fullName evidence="2">Uncharacterized protein</fullName>
    </submittedName>
</protein>
<gene>
    <name evidence="2" type="ORF">M422DRAFT_253595</name>
</gene>
<proteinExistence type="predicted"/>
<evidence type="ECO:0000313" key="3">
    <source>
        <dbReference type="Proteomes" id="UP000054279"/>
    </source>
</evidence>
<name>A0A0C9UJ46_SPHS4</name>